<dbReference type="PANTHER" id="PTHR43656">
    <property type="entry name" value="BINDING OXIDOREDUCTASE, PUTATIVE (AFU_ORTHOLOGUE AFUA_2G08260)-RELATED"/>
    <property type="match status" value="1"/>
</dbReference>
<keyword evidence="2" id="KW-0560">Oxidoreductase</keyword>
<evidence type="ECO:0000313" key="4">
    <source>
        <dbReference type="EMBL" id="KKK95276.1"/>
    </source>
</evidence>
<evidence type="ECO:0000256" key="1">
    <source>
        <dbReference type="ARBA" id="ARBA00022630"/>
    </source>
</evidence>
<reference evidence="4" key="1">
    <citation type="journal article" date="2015" name="Nature">
        <title>Complex archaea that bridge the gap between prokaryotes and eukaryotes.</title>
        <authorList>
            <person name="Spang A."/>
            <person name="Saw J.H."/>
            <person name="Jorgensen S.L."/>
            <person name="Zaremba-Niedzwiedzka K."/>
            <person name="Martijn J."/>
            <person name="Lind A.E."/>
            <person name="van Eijk R."/>
            <person name="Schleper C."/>
            <person name="Guy L."/>
            <person name="Ettema T.J."/>
        </authorList>
    </citation>
    <scope>NUCLEOTIDE SEQUENCE</scope>
</reference>
<dbReference type="InterPro" id="IPR013785">
    <property type="entry name" value="Aldolase_TIM"/>
</dbReference>
<feature type="non-terminal residue" evidence="4">
    <location>
        <position position="1"/>
    </location>
</feature>
<keyword evidence="1" id="KW-0285">Flavoprotein</keyword>
<dbReference type="Gene3D" id="3.20.20.70">
    <property type="entry name" value="Aldolase class I"/>
    <property type="match status" value="1"/>
</dbReference>
<name>A0A0F9CEZ6_9ZZZZ</name>
<feature type="domain" description="NADH:flavin oxidoreductase/NADH oxidase N-terminal" evidence="3">
    <location>
        <begin position="1"/>
        <end position="244"/>
    </location>
</feature>
<dbReference type="AlphaFoldDB" id="A0A0F9CEZ6"/>
<dbReference type="GO" id="GO:0016491">
    <property type="term" value="F:oxidoreductase activity"/>
    <property type="evidence" value="ECO:0007669"/>
    <property type="project" value="UniProtKB-KW"/>
</dbReference>
<dbReference type="PANTHER" id="PTHR43656:SF2">
    <property type="entry name" value="BINDING OXIDOREDUCTASE, PUTATIVE (AFU_ORTHOLOGUE AFUA_2G08260)-RELATED"/>
    <property type="match status" value="1"/>
</dbReference>
<proteinExistence type="predicted"/>
<evidence type="ECO:0000259" key="3">
    <source>
        <dbReference type="Pfam" id="PF00724"/>
    </source>
</evidence>
<dbReference type="EMBL" id="LAZR01046980">
    <property type="protein sequence ID" value="KKK95276.1"/>
    <property type="molecule type" value="Genomic_DNA"/>
</dbReference>
<dbReference type="InterPro" id="IPR001155">
    <property type="entry name" value="OxRdtase_FMN_N"/>
</dbReference>
<dbReference type="GO" id="GO:0010181">
    <property type="term" value="F:FMN binding"/>
    <property type="evidence" value="ECO:0007669"/>
    <property type="project" value="InterPro"/>
</dbReference>
<dbReference type="Pfam" id="PF00724">
    <property type="entry name" value="Oxidored_FMN"/>
    <property type="match status" value="1"/>
</dbReference>
<sequence>IFTESLTITSESRARKSQLSITEQNAKGLERLINEMRKINGESLILFQLNQSGRLSEAAFSKVISVYPTKDPDIHVLTEEEIDQIGDNFVNAAVIAKQVGADGIDFKHCHGYVCTEMIQPANTRNDRYGGSFENRTRFFRETTRKMKDAVDDDSFLLGVRFNAYDGVPGGFGAAGPEEVIEDLSEPIAFSKMIEEAGMDYINVSAGIAGSEITQPSKKYPVGIYRLFGWAQAVKKAVNIPVIGSGYSSLRDGKNDLPEPDPAKKDFLYWAEKNLKDGNVDLVGVGRQSLADPLFPKKLLAGEFDSINYCTICDRCLTLMIAQQVVGCAIHDKHYRDLYRSIKNKTKNQ</sequence>
<dbReference type="SUPFAM" id="SSF51395">
    <property type="entry name" value="FMN-linked oxidoreductases"/>
    <property type="match status" value="1"/>
</dbReference>
<gene>
    <name evidence="4" type="ORF">LCGC14_2674440</name>
</gene>
<evidence type="ECO:0000256" key="2">
    <source>
        <dbReference type="ARBA" id="ARBA00023002"/>
    </source>
</evidence>
<dbReference type="InterPro" id="IPR051799">
    <property type="entry name" value="NADH_flavin_oxidoreductase"/>
</dbReference>
<accession>A0A0F9CEZ6</accession>
<protein>
    <recommendedName>
        <fullName evidence="3">NADH:flavin oxidoreductase/NADH oxidase N-terminal domain-containing protein</fullName>
    </recommendedName>
</protein>
<organism evidence="4">
    <name type="scientific">marine sediment metagenome</name>
    <dbReference type="NCBI Taxonomy" id="412755"/>
    <lineage>
        <taxon>unclassified sequences</taxon>
        <taxon>metagenomes</taxon>
        <taxon>ecological metagenomes</taxon>
    </lineage>
</organism>
<comment type="caution">
    <text evidence="4">The sequence shown here is derived from an EMBL/GenBank/DDBJ whole genome shotgun (WGS) entry which is preliminary data.</text>
</comment>